<keyword evidence="8" id="KW-0472">Membrane</keyword>
<dbReference type="GO" id="GO:0005743">
    <property type="term" value="C:mitochondrial inner membrane"/>
    <property type="evidence" value="ECO:0007669"/>
    <property type="project" value="UniProtKB-SubCell"/>
</dbReference>
<evidence type="ECO:0000256" key="6">
    <source>
        <dbReference type="ARBA" id="ARBA00022989"/>
    </source>
</evidence>
<dbReference type="AlphaFoldDB" id="A0A8S0YYF6"/>
<dbReference type="InterPro" id="IPR026571">
    <property type="entry name" value="Tmem186"/>
</dbReference>
<keyword evidence="7" id="KW-0496">Mitochondrion</keyword>
<reference evidence="9 10" key="1">
    <citation type="submission" date="2020-04" db="EMBL/GenBank/DDBJ databases">
        <authorList>
            <person name="Wallbank WR R."/>
            <person name="Pardo Diaz C."/>
            <person name="Kozak K."/>
            <person name="Martin S."/>
            <person name="Jiggins C."/>
            <person name="Moest M."/>
            <person name="Warren A I."/>
            <person name="Byers J.R.P. K."/>
            <person name="Montejo-Kovacevich G."/>
            <person name="Yen C E."/>
        </authorList>
    </citation>
    <scope>NUCLEOTIDE SEQUENCE [LARGE SCALE GENOMIC DNA]</scope>
</reference>
<evidence type="ECO:0000256" key="8">
    <source>
        <dbReference type="ARBA" id="ARBA00023136"/>
    </source>
</evidence>
<evidence type="ECO:0000256" key="2">
    <source>
        <dbReference type="ARBA" id="ARBA00007020"/>
    </source>
</evidence>
<protein>
    <recommendedName>
        <fullName evidence="3">Transmembrane protein 186</fullName>
    </recommendedName>
</protein>
<evidence type="ECO:0000313" key="9">
    <source>
        <dbReference type="EMBL" id="CAB3224172.1"/>
    </source>
</evidence>
<proteinExistence type="inferred from homology"/>
<sequence length="134" mass="14866">MKIYQILGTSIAIPGCSILEALNALPPGAILSASYIGLTGSALLSLVSLPFRNTIGFLYVSKNNEKVKISSMDFWGRRRDKTIPVDDWIPLLELSPKKMDPLYLTPQIADGSKYKLFIKFGNIMNQTKMSLVLE</sequence>
<organism evidence="9 10">
    <name type="scientific">Arctia plantaginis</name>
    <name type="common">Wood tiger moth</name>
    <name type="synonym">Phalaena plantaginis</name>
    <dbReference type="NCBI Taxonomy" id="874455"/>
    <lineage>
        <taxon>Eukaryota</taxon>
        <taxon>Metazoa</taxon>
        <taxon>Ecdysozoa</taxon>
        <taxon>Arthropoda</taxon>
        <taxon>Hexapoda</taxon>
        <taxon>Insecta</taxon>
        <taxon>Pterygota</taxon>
        <taxon>Neoptera</taxon>
        <taxon>Endopterygota</taxon>
        <taxon>Lepidoptera</taxon>
        <taxon>Glossata</taxon>
        <taxon>Ditrysia</taxon>
        <taxon>Noctuoidea</taxon>
        <taxon>Erebidae</taxon>
        <taxon>Arctiinae</taxon>
        <taxon>Arctia</taxon>
    </lineage>
</organism>
<dbReference type="PANTHER" id="PTHR13603">
    <property type="entry name" value="TRANSMEMBRANE PROTEIN 186"/>
    <property type="match status" value="1"/>
</dbReference>
<evidence type="ECO:0000256" key="7">
    <source>
        <dbReference type="ARBA" id="ARBA00023128"/>
    </source>
</evidence>
<dbReference type="PANTHER" id="PTHR13603:SF1">
    <property type="entry name" value="TRANSMEMBRANE PROTEIN 186"/>
    <property type="match status" value="1"/>
</dbReference>
<evidence type="ECO:0000256" key="4">
    <source>
        <dbReference type="ARBA" id="ARBA00022692"/>
    </source>
</evidence>
<keyword evidence="5" id="KW-0999">Mitochondrion inner membrane</keyword>
<accession>A0A8S0YYF6</accession>
<comment type="caution">
    <text evidence="9">The sequence shown here is derived from an EMBL/GenBank/DDBJ whole genome shotgun (WGS) entry which is preliminary data.</text>
</comment>
<name>A0A8S0YYF6_ARCPL</name>
<dbReference type="EMBL" id="CADEBD010000171">
    <property type="protein sequence ID" value="CAB3224172.1"/>
    <property type="molecule type" value="Genomic_DNA"/>
</dbReference>
<keyword evidence="6" id="KW-1133">Transmembrane helix</keyword>
<dbReference type="OrthoDB" id="272985at2759"/>
<dbReference type="Proteomes" id="UP000494256">
    <property type="component" value="Unassembled WGS sequence"/>
</dbReference>
<evidence type="ECO:0000313" key="10">
    <source>
        <dbReference type="Proteomes" id="UP000494256"/>
    </source>
</evidence>
<comment type="subcellular location">
    <subcellularLocation>
        <location evidence="1">Mitochondrion inner membrane</location>
        <topology evidence="1">Multi-pass membrane protein</topology>
    </subcellularLocation>
</comment>
<evidence type="ECO:0000256" key="1">
    <source>
        <dbReference type="ARBA" id="ARBA00004448"/>
    </source>
</evidence>
<comment type="similarity">
    <text evidence="2">Belongs to the TMEM186 family.</text>
</comment>
<keyword evidence="4" id="KW-0812">Transmembrane</keyword>
<evidence type="ECO:0000256" key="3">
    <source>
        <dbReference type="ARBA" id="ARBA00014604"/>
    </source>
</evidence>
<evidence type="ECO:0000256" key="5">
    <source>
        <dbReference type="ARBA" id="ARBA00022792"/>
    </source>
</evidence>
<gene>
    <name evidence="9" type="ORF">APLA_LOCUS1761</name>
</gene>